<evidence type="ECO:0000313" key="2">
    <source>
        <dbReference type="Proteomes" id="UP000073492"/>
    </source>
</evidence>
<proteinExistence type="predicted"/>
<reference evidence="1 2" key="1">
    <citation type="submission" date="2015-07" db="EMBL/GenBank/DDBJ databases">
        <title>Comparative genomics of the Sigatoka disease complex on banana suggests a link between parallel evolutionary changes in Pseudocercospora fijiensis and Pseudocercospora eumusae and increased virulence on the banana host.</title>
        <authorList>
            <person name="Chang T.-C."/>
            <person name="Salvucci A."/>
            <person name="Crous P.W."/>
            <person name="Stergiopoulos I."/>
        </authorList>
    </citation>
    <scope>NUCLEOTIDE SEQUENCE [LARGE SCALE GENOMIC DNA]</scope>
    <source>
        <strain evidence="1 2">CBS 116634</strain>
    </source>
</reference>
<evidence type="ECO:0000313" key="1">
    <source>
        <dbReference type="EMBL" id="KXS94072.1"/>
    </source>
</evidence>
<dbReference type="EMBL" id="LFZO01001025">
    <property type="protein sequence ID" value="KXS94072.1"/>
    <property type="molecule type" value="Genomic_DNA"/>
</dbReference>
<dbReference type="AlphaFoldDB" id="A0A139GV60"/>
<organism evidence="1 2">
    <name type="scientific">Pseudocercospora musae</name>
    <dbReference type="NCBI Taxonomy" id="113226"/>
    <lineage>
        <taxon>Eukaryota</taxon>
        <taxon>Fungi</taxon>
        <taxon>Dikarya</taxon>
        <taxon>Ascomycota</taxon>
        <taxon>Pezizomycotina</taxon>
        <taxon>Dothideomycetes</taxon>
        <taxon>Dothideomycetidae</taxon>
        <taxon>Mycosphaerellales</taxon>
        <taxon>Mycosphaerellaceae</taxon>
        <taxon>Pseudocercospora</taxon>
    </lineage>
</organism>
<protein>
    <submittedName>
        <fullName evidence="1">Uncharacterized protein</fullName>
    </submittedName>
</protein>
<gene>
    <name evidence="1" type="ORF">AC579_10208</name>
</gene>
<name>A0A139GV60_9PEZI</name>
<sequence>MSHSKILRRIQLQQDHNLAFSPKASMQLRKHAMPNSNTTVQAAKQHRAEEASAVTDAMSWRQRSGWHRYPIFVGQLCKPSDSSRDTSARQAAAGSW</sequence>
<keyword evidence="2" id="KW-1185">Reference proteome</keyword>
<dbReference type="Proteomes" id="UP000073492">
    <property type="component" value="Unassembled WGS sequence"/>
</dbReference>
<accession>A0A139GV60</accession>
<comment type="caution">
    <text evidence="1">The sequence shown here is derived from an EMBL/GenBank/DDBJ whole genome shotgun (WGS) entry which is preliminary data.</text>
</comment>